<organism evidence="3 4">
    <name type="scientific">Vibrio japonicus</name>
    <dbReference type="NCBI Taxonomy" id="1824638"/>
    <lineage>
        <taxon>Bacteria</taxon>
        <taxon>Pseudomonadati</taxon>
        <taxon>Pseudomonadota</taxon>
        <taxon>Gammaproteobacteria</taxon>
        <taxon>Vibrionales</taxon>
        <taxon>Vibrionaceae</taxon>
        <taxon>Vibrio</taxon>
    </lineage>
</organism>
<keyword evidence="1" id="KW-0472">Membrane</keyword>
<dbReference type="InterPro" id="IPR023374">
    <property type="entry name" value="AttH-like_dom_sf"/>
</dbReference>
<dbReference type="RefSeq" id="WP_257085397.1">
    <property type="nucleotide sequence ID" value="NZ_CP102096.1"/>
</dbReference>
<keyword evidence="4" id="KW-1185">Reference proteome</keyword>
<sequence length="375" mass="42381">MRKLNKRIVGISFLTVVCIIAALVYVIQRDEKTPTIATADINEVSSMLTSHADEVFEPVLPDVAVKLPQDFSFHDHFQHEWWHFFANVVDDNGEEYGVQWSYFRIAESDNAGSGWLNPQIYVSHVVVSNKHDVWKEQRIARGGIGQAGLVNKPFRVWIDNWYWRSLGATPFPGQLVASTDNFDIDLISSAIGPYVLPGEYGYQKKHDLLPVASYNLTAPFVRVKGTLKLGNDKSVRVEGNAWLSKEWGSGLMAEGQKGWDWFVLRLNDEATLSVSRYRQDKQLPYVFGTLSTNDGKVVPITSQELILKPLQPNHRIGGKEIPTQWLIQIPKHKISLTAQAINSDLFLPFVIPYWEGPIKAWGTHNATGFMQLTGY</sequence>
<accession>A0ABY5LLN4</accession>
<evidence type="ECO:0000259" key="2">
    <source>
        <dbReference type="Pfam" id="PF07143"/>
    </source>
</evidence>
<dbReference type="PANTHER" id="PTHR38591">
    <property type="entry name" value="HYDROLASE"/>
    <property type="match status" value="1"/>
</dbReference>
<evidence type="ECO:0000313" key="4">
    <source>
        <dbReference type="Proteomes" id="UP001058602"/>
    </source>
</evidence>
<protein>
    <submittedName>
        <fullName evidence="3">Carotenoid 1,2-hydratase</fullName>
    </submittedName>
</protein>
<dbReference type="EMBL" id="CP102096">
    <property type="protein sequence ID" value="UUM31672.1"/>
    <property type="molecule type" value="Genomic_DNA"/>
</dbReference>
<dbReference type="Pfam" id="PF07143">
    <property type="entry name" value="CrtC"/>
    <property type="match status" value="1"/>
</dbReference>
<dbReference type="Gene3D" id="2.40.370.10">
    <property type="entry name" value="AttH-like domain"/>
    <property type="match status" value="2"/>
</dbReference>
<proteinExistence type="predicted"/>
<dbReference type="SUPFAM" id="SSF159245">
    <property type="entry name" value="AttH-like"/>
    <property type="match status" value="1"/>
</dbReference>
<dbReference type="Pfam" id="PF17186">
    <property type="entry name" value="Lipocalin_9"/>
    <property type="match status" value="1"/>
</dbReference>
<evidence type="ECO:0000256" key="1">
    <source>
        <dbReference type="SAM" id="Phobius"/>
    </source>
</evidence>
<dbReference type="Proteomes" id="UP001058602">
    <property type="component" value="Chromosome 1"/>
</dbReference>
<evidence type="ECO:0000313" key="3">
    <source>
        <dbReference type="EMBL" id="UUM31672.1"/>
    </source>
</evidence>
<keyword evidence="1" id="KW-1133">Transmembrane helix</keyword>
<dbReference type="InterPro" id="IPR010791">
    <property type="entry name" value="AttH_dom"/>
</dbReference>
<feature type="domain" description="AttH" evidence="2">
    <location>
        <begin position="79"/>
        <end position="249"/>
    </location>
</feature>
<feature type="transmembrane region" description="Helical" evidence="1">
    <location>
        <begin position="7"/>
        <end position="27"/>
    </location>
</feature>
<keyword evidence="1" id="KW-0812">Transmembrane</keyword>
<dbReference type="PANTHER" id="PTHR38591:SF1">
    <property type="entry name" value="BLL1000 PROTEIN"/>
    <property type="match status" value="1"/>
</dbReference>
<reference evidence="3" key="1">
    <citation type="submission" date="2022-07" db="EMBL/GenBank/DDBJ databases">
        <title>Complete genome of Vibrio japonicus strain JCM 31412T and phylogenomic assessment of the Nereis clade of the genus Vibrio.</title>
        <authorList>
            <person name="Shlafstein M.D."/>
            <person name="Emsley S.A."/>
            <person name="Ushijima B."/>
            <person name="Videau P."/>
            <person name="Saw J.H."/>
        </authorList>
    </citation>
    <scope>NUCLEOTIDE SEQUENCE</scope>
    <source>
        <strain evidence="3">JCM 31412</strain>
    </source>
</reference>
<gene>
    <name evidence="3" type="ORF">NP165_05935</name>
</gene>
<name>A0ABY5LLN4_9VIBR</name>